<dbReference type="InterPro" id="IPR007700">
    <property type="entry name" value="DUF668"/>
</dbReference>
<dbReference type="KEGG" id="cmos:111462458"/>
<protein>
    <submittedName>
        <fullName evidence="5 6">Uncharacterized protein LOC111462458 isoform X1</fullName>
    </submittedName>
</protein>
<feature type="domain" description="DUF668" evidence="2">
    <location>
        <begin position="345"/>
        <end position="429"/>
    </location>
</feature>
<name>A0A6J1HF33_CUCMO</name>
<dbReference type="Proteomes" id="UP000504609">
    <property type="component" value="Unplaced"/>
</dbReference>
<dbReference type="RefSeq" id="XP_022961804.1">
    <property type="nucleotide sequence ID" value="XM_023106036.1"/>
</dbReference>
<sequence length="579" mass="64419">MGNTMGGVCSNGIDKDYFESEKITQTSEDRKGNSCLSSEAIDPNEMPQRSRSGVTLLLSPPSKTGSNKVAPVNSQAGSRGRAIDLLKTIGNSVSNLHMNSGFFTGMASNGREISILAFEVANTISKVANLSQSLSEENIQLLKEELLQSEGIKQLVSTSSEELLSIAAADKRQEFDVLLGEVIRFGKQCKDPQWHNLDQYFSRLDLNDSSKKQAREARAAIQELAVLAQSTSELYHELLALERFEQDYRRKVDEVESMNQAGTGESLSIFQGELNVQRKLVRSFQSKCLWSRSLDEIVEKLVIVVTWINQTIAKTFDDHNTGACNGPVITDKTLPIEDRSNGQKLGSVGLALHYAIIISQINLIACRPTSIPSNMRDALYRALPTSVKIGLRSRLRNVNLSEEPTYIGVKAEMDKILEWLVPIAANTSKAHQACGRIGEWATQSKEHSKGRATQSNPIRLQTLYHADRIKTEQQILELVTLLHHFIHLGKQQPQRFTSLRCQSPTSKNMAVPQPYNARRIQFKSQIIKANNDGITPTIRKRDPSNNKGTESYRNYNKDKGIWTLSKGFSVSTLSSLARA</sequence>
<dbReference type="Pfam" id="PF05003">
    <property type="entry name" value="DUF668"/>
    <property type="match status" value="1"/>
</dbReference>
<evidence type="ECO:0000313" key="4">
    <source>
        <dbReference type="Proteomes" id="UP000504609"/>
    </source>
</evidence>
<evidence type="ECO:0000313" key="5">
    <source>
        <dbReference type="RefSeq" id="XP_022961804.1"/>
    </source>
</evidence>
<proteinExistence type="predicted"/>
<dbReference type="PANTHER" id="PTHR31730">
    <property type="entry name" value="OS01G0873900 PROTEIN"/>
    <property type="match status" value="1"/>
</dbReference>
<evidence type="ECO:0000259" key="2">
    <source>
        <dbReference type="Pfam" id="PF05003"/>
    </source>
</evidence>
<reference evidence="5 6" key="1">
    <citation type="submission" date="2025-04" db="UniProtKB">
        <authorList>
            <consortium name="RefSeq"/>
        </authorList>
    </citation>
    <scope>IDENTIFICATION</scope>
    <source>
        <tissue evidence="5 6">Young leaves</tissue>
    </source>
</reference>
<evidence type="ECO:0000256" key="1">
    <source>
        <dbReference type="SAM" id="MobiDB-lite"/>
    </source>
</evidence>
<dbReference type="GeneID" id="111462458"/>
<dbReference type="AlphaFoldDB" id="A0A6J1HF33"/>
<dbReference type="RefSeq" id="XP_022961805.1">
    <property type="nucleotide sequence ID" value="XM_023106037.1"/>
</dbReference>
<dbReference type="GO" id="GO:0045927">
    <property type="term" value="P:positive regulation of growth"/>
    <property type="evidence" value="ECO:0007669"/>
    <property type="project" value="InterPro"/>
</dbReference>
<gene>
    <name evidence="5 6" type="primary">LOC111462458</name>
</gene>
<feature type="compositionally biased region" description="Basic and acidic residues" evidence="1">
    <location>
        <begin position="23"/>
        <end position="32"/>
    </location>
</feature>
<evidence type="ECO:0000313" key="6">
    <source>
        <dbReference type="RefSeq" id="XP_022961805.1"/>
    </source>
</evidence>
<dbReference type="Pfam" id="PF11961">
    <property type="entry name" value="DUF3475"/>
    <property type="match status" value="1"/>
</dbReference>
<dbReference type="InterPro" id="IPR045021">
    <property type="entry name" value="PSI1/2/3"/>
</dbReference>
<dbReference type="InterPro" id="IPR021864">
    <property type="entry name" value="DUF3475"/>
</dbReference>
<keyword evidence="4" id="KW-1185">Reference proteome</keyword>
<evidence type="ECO:0000259" key="3">
    <source>
        <dbReference type="Pfam" id="PF11961"/>
    </source>
</evidence>
<feature type="region of interest" description="Disordered" evidence="1">
    <location>
        <begin position="23"/>
        <end position="52"/>
    </location>
</feature>
<feature type="domain" description="DUF3475" evidence="3">
    <location>
        <begin position="115"/>
        <end position="171"/>
    </location>
</feature>
<accession>A0A6J1HF33</accession>
<dbReference type="PANTHER" id="PTHR31730:SF18">
    <property type="entry name" value="PROTEIN PSK SIMULATOR 2"/>
    <property type="match status" value="1"/>
</dbReference>
<organism evidence="4 5">
    <name type="scientific">Cucurbita moschata</name>
    <name type="common">Winter crookneck squash</name>
    <name type="synonym">Cucurbita pepo var. moschata</name>
    <dbReference type="NCBI Taxonomy" id="3662"/>
    <lineage>
        <taxon>Eukaryota</taxon>
        <taxon>Viridiplantae</taxon>
        <taxon>Streptophyta</taxon>
        <taxon>Embryophyta</taxon>
        <taxon>Tracheophyta</taxon>
        <taxon>Spermatophyta</taxon>
        <taxon>Magnoliopsida</taxon>
        <taxon>eudicotyledons</taxon>
        <taxon>Gunneridae</taxon>
        <taxon>Pentapetalae</taxon>
        <taxon>rosids</taxon>
        <taxon>fabids</taxon>
        <taxon>Cucurbitales</taxon>
        <taxon>Cucurbitaceae</taxon>
        <taxon>Cucurbiteae</taxon>
        <taxon>Cucurbita</taxon>
    </lineage>
</organism>